<dbReference type="EMBL" id="SNSC02000015">
    <property type="protein sequence ID" value="TID17869.1"/>
    <property type="molecule type" value="Genomic_DNA"/>
</dbReference>
<feature type="compositionally biased region" description="Polar residues" evidence="1">
    <location>
        <begin position="68"/>
        <end position="86"/>
    </location>
</feature>
<evidence type="ECO:0000313" key="3">
    <source>
        <dbReference type="Proteomes" id="UP000298493"/>
    </source>
</evidence>
<comment type="caution">
    <text evidence="2">The sequence shown here is derived from an EMBL/GenBank/DDBJ whole genome shotgun (WGS) entry which is preliminary data.</text>
</comment>
<evidence type="ECO:0000313" key="2">
    <source>
        <dbReference type="EMBL" id="TID17869.1"/>
    </source>
</evidence>
<name>A0A4Z1P1D4_9PEZI</name>
<proteinExistence type="predicted"/>
<feature type="compositionally biased region" description="Basic and acidic residues" evidence="1">
    <location>
        <begin position="52"/>
        <end position="67"/>
    </location>
</feature>
<feature type="compositionally biased region" description="Polar residues" evidence="1">
    <location>
        <begin position="1"/>
        <end position="14"/>
    </location>
</feature>
<organism evidence="2 3">
    <name type="scientific">Venturia nashicola</name>
    <dbReference type="NCBI Taxonomy" id="86259"/>
    <lineage>
        <taxon>Eukaryota</taxon>
        <taxon>Fungi</taxon>
        <taxon>Dikarya</taxon>
        <taxon>Ascomycota</taxon>
        <taxon>Pezizomycotina</taxon>
        <taxon>Dothideomycetes</taxon>
        <taxon>Pleosporomycetidae</taxon>
        <taxon>Venturiales</taxon>
        <taxon>Venturiaceae</taxon>
        <taxon>Venturia</taxon>
    </lineage>
</organism>
<accession>A0A4Z1P1D4</accession>
<reference evidence="2 3" key="1">
    <citation type="submission" date="2019-04" db="EMBL/GenBank/DDBJ databases">
        <title>High contiguity whole genome sequence and gene annotation resource for two Venturia nashicola isolates.</title>
        <authorList>
            <person name="Prokchorchik M."/>
            <person name="Won K."/>
            <person name="Lee Y."/>
            <person name="Choi E.D."/>
            <person name="Segonzac C."/>
            <person name="Sohn K.H."/>
        </authorList>
    </citation>
    <scope>NUCLEOTIDE SEQUENCE [LARGE SCALE GENOMIC DNA]</scope>
    <source>
        <strain evidence="2 3">PRI2</strain>
    </source>
</reference>
<evidence type="ECO:0000256" key="1">
    <source>
        <dbReference type="SAM" id="MobiDB-lite"/>
    </source>
</evidence>
<sequence length="86" mass="9765">MFEITTGQGRQSLTEWDRNESRHPCVDSSRHLKHDASLSAFETRIASRQRPLRKDRSCDPRPGEDCHGNSSINLWPALSNTQSSDV</sequence>
<dbReference type="Proteomes" id="UP000298493">
    <property type="component" value="Unassembled WGS sequence"/>
</dbReference>
<keyword evidence="3" id="KW-1185">Reference proteome</keyword>
<gene>
    <name evidence="2" type="ORF">E6O75_ATG10514</name>
</gene>
<feature type="compositionally biased region" description="Basic and acidic residues" evidence="1">
    <location>
        <begin position="15"/>
        <end position="36"/>
    </location>
</feature>
<protein>
    <submittedName>
        <fullName evidence="2">Uncharacterized protein</fullName>
    </submittedName>
</protein>
<feature type="region of interest" description="Disordered" evidence="1">
    <location>
        <begin position="1"/>
        <end position="86"/>
    </location>
</feature>
<dbReference type="AlphaFoldDB" id="A0A4Z1P1D4"/>